<dbReference type="Proteomes" id="UP000199069">
    <property type="component" value="Unassembled WGS sequence"/>
</dbReference>
<gene>
    <name evidence="3" type="primary">FGENESH: predicted gene_6.481</name>
    <name evidence="4" type="ORF">AAT19DRAFT_15031</name>
    <name evidence="3" type="ORF">BN2166_0035590</name>
</gene>
<dbReference type="Proteomes" id="UP000239560">
    <property type="component" value="Unassembled WGS sequence"/>
</dbReference>
<evidence type="ECO:0000313" key="5">
    <source>
        <dbReference type="Proteomes" id="UP000199069"/>
    </source>
</evidence>
<keyword evidence="5" id="KW-1185">Reference proteome</keyword>
<feature type="compositionally biased region" description="Pro residues" evidence="1">
    <location>
        <begin position="235"/>
        <end position="262"/>
    </location>
</feature>
<evidence type="ECO:0000313" key="6">
    <source>
        <dbReference type="Proteomes" id="UP000239560"/>
    </source>
</evidence>
<feature type="region of interest" description="Disordered" evidence="1">
    <location>
        <begin position="287"/>
        <end position="312"/>
    </location>
</feature>
<evidence type="ECO:0000256" key="1">
    <source>
        <dbReference type="SAM" id="MobiDB-lite"/>
    </source>
</evidence>
<feature type="compositionally biased region" description="Low complexity" evidence="1">
    <location>
        <begin position="210"/>
        <end position="227"/>
    </location>
</feature>
<reference evidence="3 5" key="1">
    <citation type="submission" date="2015-07" db="EMBL/GenBank/DDBJ databases">
        <authorList>
            <person name="Cajimat M.N.B."/>
            <person name="Milazzo M.L."/>
            <person name="Fulhorst C.F."/>
        </authorList>
    </citation>
    <scope>NUCLEOTIDE SEQUENCE [LARGE SCALE GENOMIC DNA]</scope>
    <source>
        <strain evidence="3">Single colony</strain>
    </source>
</reference>
<keyword evidence="2" id="KW-1133">Transmembrane helix</keyword>
<feature type="region of interest" description="Disordered" evidence="1">
    <location>
        <begin position="1"/>
        <end position="104"/>
    </location>
</feature>
<name>A0A0K3CFG0_RHOTO</name>
<keyword evidence="2" id="KW-0472">Membrane</keyword>
<feature type="region of interest" description="Disordered" evidence="1">
    <location>
        <begin position="176"/>
        <end position="268"/>
    </location>
</feature>
<dbReference type="EMBL" id="CWKI01000006">
    <property type="protein sequence ID" value="CTR07698.1"/>
    <property type="molecule type" value="Genomic_DNA"/>
</dbReference>
<protein>
    <submittedName>
        <fullName evidence="3">Uncharacterized protein</fullName>
    </submittedName>
</protein>
<evidence type="ECO:0000313" key="4">
    <source>
        <dbReference type="EMBL" id="PRQ74678.1"/>
    </source>
</evidence>
<proteinExistence type="predicted"/>
<organism evidence="3 5">
    <name type="scientific">Rhodotorula toruloides</name>
    <name type="common">Yeast</name>
    <name type="synonym">Rhodosporidium toruloides</name>
    <dbReference type="NCBI Taxonomy" id="5286"/>
    <lineage>
        <taxon>Eukaryota</taxon>
        <taxon>Fungi</taxon>
        <taxon>Dikarya</taxon>
        <taxon>Basidiomycota</taxon>
        <taxon>Pucciniomycotina</taxon>
        <taxon>Microbotryomycetes</taxon>
        <taxon>Sporidiobolales</taxon>
        <taxon>Sporidiobolaceae</taxon>
        <taxon>Rhodotorula</taxon>
    </lineage>
</organism>
<evidence type="ECO:0000256" key="2">
    <source>
        <dbReference type="SAM" id="Phobius"/>
    </source>
</evidence>
<keyword evidence="2" id="KW-0812">Transmembrane</keyword>
<reference evidence="4 6" key="2">
    <citation type="journal article" date="2018" name="Elife">
        <title>Functional genomics of lipid metabolism in the oleaginous yeast Rhodosporidium toruloides.</title>
        <authorList>
            <person name="Coradetti S.T."/>
            <person name="Pinel D."/>
            <person name="Geiselman G."/>
            <person name="Ito M."/>
            <person name="Mondo S."/>
            <person name="Reilly M.C."/>
            <person name="Cheng Y.F."/>
            <person name="Bauer S."/>
            <person name="Grigoriev I."/>
            <person name="Gladden J.M."/>
            <person name="Simmons B.A."/>
            <person name="Brem R."/>
            <person name="Arkin A.P."/>
            <person name="Skerker J.M."/>
        </authorList>
    </citation>
    <scope>NUCLEOTIDE SEQUENCE [LARGE SCALE GENOMIC DNA]</scope>
    <source>
        <strain evidence="4 6">NBRC 0880</strain>
    </source>
</reference>
<dbReference type="EMBL" id="LCTV02000006">
    <property type="protein sequence ID" value="PRQ74678.1"/>
    <property type="molecule type" value="Genomic_DNA"/>
</dbReference>
<sequence length="371" mass="40948">MSPRRPPPQPIRIPRRQGRTDMSTNHAAIPTFTRRLPKEHPQAAGRPSSPAPPDSPIDSRIKAVAPRGSVQHESRPPRSRRVVEVAVDIQPPTPEAIEPPIQRRSAEAAAALRALRQSRRTASVYSSSSSNGTLEIATTQVGRQGGVYLRPDLSGKSNLTLDQLPRTVSLENLGIREAGRSDNEEETLASSTAAAEDVNHRSSSLIHAAPSTDLPTRTSSLSRSSSLIPLAGQNIPPPRYQSRPTPPSSLPPRPSHPSPPSSRPRLNETEAERFKRLYLCPWEGSSPKSLLRRSGREDIAKSTQEKDVDHEKGLPFHVAREVEHQDTRRTTQQRKRLALKIGLGLLVLALFVDLIALNVRVWSLRDAYYDE</sequence>
<feature type="compositionally biased region" description="Basic and acidic residues" evidence="1">
    <location>
        <begin position="294"/>
        <end position="312"/>
    </location>
</feature>
<dbReference type="OMA" id="LYLCPWE"/>
<dbReference type="OrthoDB" id="2529426at2759"/>
<feature type="compositionally biased region" description="Pro residues" evidence="1">
    <location>
        <begin position="1"/>
        <end position="11"/>
    </location>
</feature>
<feature type="transmembrane region" description="Helical" evidence="2">
    <location>
        <begin position="337"/>
        <end position="359"/>
    </location>
</feature>
<evidence type="ECO:0000313" key="3">
    <source>
        <dbReference type="EMBL" id="CTR07698.1"/>
    </source>
</evidence>
<accession>A0A0K3CFG0</accession>
<dbReference type="AlphaFoldDB" id="A0A0K3CFG0"/>